<keyword evidence="4" id="KW-0812">Transmembrane</keyword>
<gene>
    <name evidence="6" type="ORF">KB449_29560</name>
</gene>
<reference evidence="6" key="1">
    <citation type="submission" date="2023-04" db="EMBL/GenBank/DDBJ databases">
        <title>Comparative genomic analysis of Cohnella hashimotonis sp. nov., isolated from the International Space Station.</title>
        <authorList>
            <person name="Venkateswaran K."/>
            <person name="Simpson A."/>
        </authorList>
    </citation>
    <scope>NUCLEOTIDE SEQUENCE</scope>
    <source>
        <strain evidence="6">F6_2S_P_1</strain>
    </source>
</reference>
<keyword evidence="4" id="KW-0472">Membrane</keyword>
<evidence type="ECO:0000256" key="3">
    <source>
        <dbReference type="ARBA" id="ARBA00023163"/>
    </source>
</evidence>
<evidence type="ECO:0000313" key="6">
    <source>
        <dbReference type="EMBL" id="MDI4649120.1"/>
    </source>
</evidence>
<dbReference type="Gene3D" id="1.10.10.60">
    <property type="entry name" value="Homeodomain-like"/>
    <property type="match status" value="2"/>
</dbReference>
<dbReference type="PANTHER" id="PTHR43280:SF2">
    <property type="entry name" value="HTH-TYPE TRANSCRIPTIONAL REGULATOR EXSA"/>
    <property type="match status" value="1"/>
</dbReference>
<organism evidence="6 7">
    <name type="scientific">Cohnella hashimotonis</name>
    <dbReference type="NCBI Taxonomy" id="2826895"/>
    <lineage>
        <taxon>Bacteria</taxon>
        <taxon>Bacillati</taxon>
        <taxon>Bacillota</taxon>
        <taxon>Bacilli</taxon>
        <taxon>Bacillales</taxon>
        <taxon>Paenibacillaceae</taxon>
        <taxon>Cohnella</taxon>
    </lineage>
</organism>
<dbReference type="EMBL" id="JAGRPV010000001">
    <property type="protein sequence ID" value="MDI4649120.1"/>
    <property type="molecule type" value="Genomic_DNA"/>
</dbReference>
<dbReference type="InterPro" id="IPR009057">
    <property type="entry name" value="Homeodomain-like_sf"/>
</dbReference>
<keyword evidence="3" id="KW-0804">Transcription</keyword>
<evidence type="ECO:0000256" key="1">
    <source>
        <dbReference type="ARBA" id="ARBA00023015"/>
    </source>
</evidence>
<dbReference type="PROSITE" id="PS01124">
    <property type="entry name" value="HTH_ARAC_FAMILY_2"/>
    <property type="match status" value="1"/>
</dbReference>
<feature type="domain" description="HTH araC/xylS-type" evidence="5">
    <location>
        <begin position="633"/>
        <end position="731"/>
    </location>
</feature>
<name>A0ABT6TS04_9BACL</name>
<dbReference type="Proteomes" id="UP001161691">
    <property type="component" value="Unassembled WGS sequence"/>
</dbReference>
<evidence type="ECO:0000313" key="7">
    <source>
        <dbReference type="Proteomes" id="UP001161691"/>
    </source>
</evidence>
<accession>A0ABT6TS04</accession>
<dbReference type="PROSITE" id="PS00041">
    <property type="entry name" value="HTH_ARAC_FAMILY_1"/>
    <property type="match status" value="1"/>
</dbReference>
<feature type="transmembrane region" description="Helical" evidence="4">
    <location>
        <begin position="12"/>
        <end position="36"/>
    </location>
</feature>
<keyword evidence="1" id="KW-0805">Transcription regulation</keyword>
<dbReference type="PRINTS" id="PR00032">
    <property type="entry name" value="HTHARAC"/>
</dbReference>
<comment type="caution">
    <text evidence="6">The sequence shown here is derived from an EMBL/GenBank/DDBJ whole genome shotgun (WGS) entry which is preliminary data.</text>
</comment>
<keyword evidence="4" id="KW-1133">Transmembrane helix</keyword>
<keyword evidence="7" id="KW-1185">Reference proteome</keyword>
<dbReference type="PANTHER" id="PTHR43280">
    <property type="entry name" value="ARAC-FAMILY TRANSCRIPTIONAL REGULATOR"/>
    <property type="match status" value="1"/>
</dbReference>
<sequence>MKRFATDSMFYRLFGSFLLVILLLVVFIGVAFVFFLDTIKDEITKNSRLNLNATVRNYEEHFEQIRSLGLSLLFNDQVSLLSKDPELRMDTAVAVRDQLSSSIGSPSLYVSNLILYMKTNGYAIEKDSAANAKQLFGKLFYSKDYPLSFWQSEMGKKSSFAVYPATTYWQDSLGTASDRGSYIPILIKRVNDSSTAVLAFMNVAQAYRDFSLADQSQPFGIVDAGGRILYASSSLSLPEGLLAKHDRAGYALVDGRYYFYQKGGQSGFTYVSVIPNERVNEQLLRLTALLAVLLAIAVLIGIGVSAWISRRLNAPVRHLADWIGSVKGGPPSSSIREFRLIGDKLSSIQQDMNRKNSLLNLYAYADRMKMIDRLSEHFQPLDKPYRLVLFHLAPADLASAKREGGLAQATGLFRDYIGGRLASSYPDAVTLQLEQDEILTVLYAEEGEVPALEPLLQDILNALASDSRAPLITTAVSSVYDAVDDISRAYAQVSELALQRRLGAEPQLITERREPPQAFAFSHQEDKEFDLNLVEGNEEVVLPMLGRALARLQRKGAYAYQYEAFARELVNRIMKMLFTHHIDPGKLSGIASPYEEAKVCHTFEQYAELLESLLARGCQLVREKKSENDPITSFVMKYIEDHYAEDISLDMMADRLNITRGYLSTYFKEKSGTNFVDYVMTYRMDKAKEILSRTDLKIQEVGQLVGYANVSTFIRVFKKQTGTTPGDYKKLNAG</sequence>
<evidence type="ECO:0000256" key="4">
    <source>
        <dbReference type="SAM" id="Phobius"/>
    </source>
</evidence>
<dbReference type="RefSeq" id="WP_282911783.1">
    <property type="nucleotide sequence ID" value="NZ_JAGRPV010000001.1"/>
</dbReference>
<evidence type="ECO:0000256" key="2">
    <source>
        <dbReference type="ARBA" id="ARBA00023125"/>
    </source>
</evidence>
<feature type="transmembrane region" description="Helical" evidence="4">
    <location>
        <begin position="286"/>
        <end position="308"/>
    </location>
</feature>
<dbReference type="SMART" id="SM00342">
    <property type="entry name" value="HTH_ARAC"/>
    <property type="match status" value="1"/>
</dbReference>
<keyword evidence="2" id="KW-0238">DNA-binding</keyword>
<dbReference type="InterPro" id="IPR020449">
    <property type="entry name" value="Tscrpt_reg_AraC-type_HTH"/>
</dbReference>
<dbReference type="InterPro" id="IPR018060">
    <property type="entry name" value="HTH_AraC"/>
</dbReference>
<dbReference type="SUPFAM" id="SSF46689">
    <property type="entry name" value="Homeodomain-like"/>
    <property type="match status" value="2"/>
</dbReference>
<dbReference type="Pfam" id="PF12833">
    <property type="entry name" value="HTH_18"/>
    <property type="match status" value="1"/>
</dbReference>
<dbReference type="InterPro" id="IPR018062">
    <property type="entry name" value="HTH_AraC-typ_CS"/>
</dbReference>
<proteinExistence type="predicted"/>
<protein>
    <submittedName>
        <fullName evidence="6">Helix-turn-helix domain-containing protein</fullName>
    </submittedName>
</protein>
<evidence type="ECO:0000259" key="5">
    <source>
        <dbReference type="PROSITE" id="PS01124"/>
    </source>
</evidence>